<dbReference type="SMART" id="SM00267">
    <property type="entry name" value="GGDEF"/>
    <property type="match status" value="1"/>
</dbReference>
<dbReference type="AlphaFoldDB" id="A0A833LWJ0"/>
<dbReference type="PROSITE" id="PS50887">
    <property type="entry name" value="GGDEF"/>
    <property type="match status" value="1"/>
</dbReference>
<dbReference type="SUPFAM" id="SSF141868">
    <property type="entry name" value="EAL domain-like"/>
    <property type="match status" value="1"/>
</dbReference>
<dbReference type="InterPro" id="IPR043128">
    <property type="entry name" value="Rev_trsase/Diguanyl_cyclase"/>
</dbReference>
<dbReference type="Gene3D" id="3.30.70.270">
    <property type="match status" value="1"/>
</dbReference>
<feature type="domain" description="EAL" evidence="2">
    <location>
        <begin position="339"/>
        <end position="590"/>
    </location>
</feature>
<evidence type="ECO:0000313" key="5">
    <source>
        <dbReference type="Proteomes" id="UP000460298"/>
    </source>
</evidence>
<dbReference type="CDD" id="cd01948">
    <property type="entry name" value="EAL"/>
    <property type="match status" value="1"/>
</dbReference>
<dbReference type="Proteomes" id="UP000460298">
    <property type="component" value="Unassembled WGS sequence"/>
</dbReference>
<dbReference type="Gene3D" id="3.20.20.450">
    <property type="entry name" value="EAL domain"/>
    <property type="match status" value="1"/>
</dbReference>
<dbReference type="PROSITE" id="PS50883">
    <property type="entry name" value="EAL"/>
    <property type="match status" value="1"/>
</dbReference>
<organism evidence="4 5">
    <name type="scientific">Leptonema illini</name>
    <dbReference type="NCBI Taxonomy" id="183"/>
    <lineage>
        <taxon>Bacteria</taxon>
        <taxon>Pseudomonadati</taxon>
        <taxon>Spirochaetota</taxon>
        <taxon>Spirochaetia</taxon>
        <taxon>Leptospirales</taxon>
        <taxon>Leptospiraceae</taxon>
        <taxon>Leptonema</taxon>
    </lineage>
</organism>
<sequence length="590" mass="66369">MSINREQALVVLYDLAFTIGSEVSREALIQKTLQRFLYHTGFPAGIFVTDELIAGDSVRVILDQVIGDYKLLERRKEALQLTKDLVSQESRLIEGDHILDGHEKSRPYRVALAMPVPGYGHMILLGVDAPTTTLPLTTLFQPVLSRLGTAMKLCETYEREVQRRIERESHYDALTDLPNAQLFAATLNEALQRSKASNRMLAVVQIDLDEFAKINHTYGNSAGDQVLTDFALLLRPAPWFYAARILGDEFALLITDVSDRDEAQDRLLQILEPKNLIIRLDDHTIELRASAGISLYPVDATDGDMLMRHARMALDDAKRDAHGTIRWFDSEQDRLARERRSTLGRVRSALENGDLSIYYQPQIDLRSNDIRGFEALLRWNREDGVILPGAFLPEIENNDLICDIGRYVLRGAVEQSALWRRLGLASHVSVNIAGRHLQHPEFIDDLKAVIESVPGAHVSDLEIEILETTAINDFERTRDIILRCRALGIRVALDDFGTGYSSLAYLSQLPVQTVKIDRLFVNRMINEERRKAVVQAIINIAGVFGHDVIAEGVETYEQRAALAEMGCHAIQGFYIATPMPEDQVPAWIPG</sequence>
<accession>A0A833LWJ0</accession>
<dbReference type="NCBIfam" id="TIGR00254">
    <property type="entry name" value="GGDEF"/>
    <property type="match status" value="1"/>
</dbReference>
<dbReference type="Pfam" id="PF00563">
    <property type="entry name" value="EAL"/>
    <property type="match status" value="1"/>
</dbReference>
<dbReference type="InterPro" id="IPR029787">
    <property type="entry name" value="Nucleotide_cyclase"/>
</dbReference>
<comment type="caution">
    <text evidence="4">The sequence shown here is derived from an EMBL/GenBank/DDBJ whole genome shotgun (WGS) entry which is preliminary data.</text>
</comment>
<evidence type="ECO:0000259" key="2">
    <source>
        <dbReference type="PROSITE" id="PS50883"/>
    </source>
</evidence>
<dbReference type="InterPro" id="IPR035919">
    <property type="entry name" value="EAL_sf"/>
</dbReference>
<reference evidence="4 5" key="1">
    <citation type="submission" date="2019-10" db="EMBL/GenBank/DDBJ databases">
        <title>Extracellular Electron Transfer in a Candidatus Methanoperedens spp. Enrichment Culture.</title>
        <authorList>
            <person name="Berger S."/>
            <person name="Rangel Shaw D."/>
            <person name="Berben T."/>
            <person name="In 'T Zandt M."/>
            <person name="Frank J."/>
            <person name="Reimann J."/>
            <person name="Jetten M.S.M."/>
            <person name="Welte C.U."/>
        </authorList>
    </citation>
    <scope>NUCLEOTIDE SEQUENCE [LARGE SCALE GENOMIC DNA]</scope>
    <source>
        <strain evidence="4">SB12</strain>
    </source>
</reference>
<keyword evidence="1" id="KW-0175">Coiled coil</keyword>
<dbReference type="SMART" id="SM00052">
    <property type="entry name" value="EAL"/>
    <property type="match status" value="1"/>
</dbReference>
<dbReference type="InterPro" id="IPR000160">
    <property type="entry name" value="GGDEF_dom"/>
</dbReference>
<dbReference type="PANTHER" id="PTHR33121">
    <property type="entry name" value="CYCLIC DI-GMP PHOSPHODIESTERASE PDEF"/>
    <property type="match status" value="1"/>
</dbReference>
<dbReference type="Pfam" id="PF00990">
    <property type="entry name" value="GGDEF"/>
    <property type="match status" value="1"/>
</dbReference>
<dbReference type="GO" id="GO:0071111">
    <property type="term" value="F:cyclic-guanylate-specific phosphodiesterase activity"/>
    <property type="evidence" value="ECO:0007669"/>
    <property type="project" value="InterPro"/>
</dbReference>
<proteinExistence type="predicted"/>
<feature type="domain" description="GGDEF" evidence="3">
    <location>
        <begin position="199"/>
        <end position="330"/>
    </location>
</feature>
<dbReference type="EMBL" id="WBUI01000013">
    <property type="protein sequence ID" value="KAB2931549.1"/>
    <property type="molecule type" value="Genomic_DNA"/>
</dbReference>
<feature type="coiled-coil region" evidence="1">
    <location>
        <begin position="62"/>
        <end position="89"/>
    </location>
</feature>
<dbReference type="SUPFAM" id="SSF55073">
    <property type="entry name" value="Nucleotide cyclase"/>
    <property type="match status" value="1"/>
</dbReference>
<name>A0A833LWJ0_9LEPT</name>
<dbReference type="CDD" id="cd01949">
    <property type="entry name" value="GGDEF"/>
    <property type="match status" value="1"/>
</dbReference>
<dbReference type="PANTHER" id="PTHR33121:SF70">
    <property type="entry name" value="SIGNALING PROTEIN YKOW"/>
    <property type="match status" value="1"/>
</dbReference>
<gene>
    <name evidence="4" type="ORF">F9K24_13200</name>
</gene>
<evidence type="ECO:0000313" key="4">
    <source>
        <dbReference type="EMBL" id="KAB2931549.1"/>
    </source>
</evidence>
<dbReference type="InterPro" id="IPR001633">
    <property type="entry name" value="EAL_dom"/>
</dbReference>
<evidence type="ECO:0000259" key="3">
    <source>
        <dbReference type="PROSITE" id="PS50887"/>
    </source>
</evidence>
<protein>
    <submittedName>
        <fullName evidence="4">Bifunctional diguanylate cyclase/phosphodiesterase</fullName>
    </submittedName>
</protein>
<evidence type="ECO:0000256" key="1">
    <source>
        <dbReference type="SAM" id="Coils"/>
    </source>
</evidence>
<dbReference type="InterPro" id="IPR050706">
    <property type="entry name" value="Cyclic-di-GMP_PDE-like"/>
</dbReference>